<evidence type="ECO:0000313" key="1">
    <source>
        <dbReference type="EMBL" id="MCI64595.1"/>
    </source>
</evidence>
<evidence type="ECO:0000313" key="2">
    <source>
        <dbReference type="Proteomes" id="UP000265520"/>
    </source>
</evidence>
<name>A0A392TXP2_9FABA</name>
<reference evidence="1 2" key="1">
    <citation type="journal article" date="2018" name="Front. Plant Sci.">
        <title>Red Clover (Trifolium pratense) and Zigzag Clover (T. medium) - A Picture of Genomic Similarities and Differences.</title>
        <authorList>
            <person name="Dluhosova J."/>
            <person name="Istvanek J."/>
            <person name="Nedelnik J."/>
            <person name="Repkova J."/>
        </authorList>
    </citation>
    <scope>NUCLEOTIDE SEQUENCE [LARGE SCALE GENOMIC DNA]</scope>
    <source>
        <strain evidence="2">cv. 10/8</strain>
        <tissue evidence="1">Leaf</tissue>
    </source>
</reference>
<dbReference type="EMBL" id="LXQA010659361">
    <property type="protein sequence ID" value="MCI64595.1"/>
    <property type="molecule type" value="Genomic_DNA"/>
</dbReference>
<dbReference type="Proteomes" id="UP000265520">
    <property type="component" value="Unassembled WGS sequence"/>
</dbReference>
<keyword evidence="2" id="KW-1185">Reference proteome</keyword>
<feature type="non-terminal residue" evidence="1">
    <location>
        <position position="1"/>
    </location>
</feature>
<proteinExistence type="predicted"/>
<dbReference type="AlphaFoldDB" id="A0A392TXP2"/>
<sequence length="33" mass="3823">ITWEGSSRVLDPSRIPRSLYRAGRVGRHTEQEL</sequence>
<protein>
    <submittedName>
        <fullName evidence="1">Uncharacterized protein</fullName>
    </submittedName>
</protein>
<comment type="caution">
    <text evidence="1">The sequence shown here is derived from an EMBL/GenBank/DDBJ whole genome shotgun (WGS) entry which is preliminary data.</text>
</comment>
<accession>A0A392TXP2</accession>
<organism evidence="1 2">
    <name type="scientific">Trifolium medium</name>
    <dbReference type="NCBI Taxonomy" id="97028"/>
    <lineage>
        <taxon>Eukaryota</taxon>
        <taxon>Viridiplantae</taxon>
        <taxon>Streptophyta</taxon>
        <taxon>Embryophyta</taxon>
        <taxon>Tracheophyta</taxon>
        <taxon>Spermatophyta</taxon>
        <taxon>Magnoliopsida</taxon>
        <taxon>eudicotyledons</taxon>
        <taxon>Gunneridae</taxon>
        <taxon>Pentapetalae</taxon>
        <taxon>rosids</taxon>
        <taxon>fabids</taxon>
        <taxon>Fabales</taxon>
        <taxon>Fabaceae</taxon>
        <taxon>Papilionoideae</taxon>
        <taxon>50 kb inversion clade</taxon>
        <taxon>NPAAA clade</taxon>
        <taxon>Hologalegina</taxon>
        <taxon>IRL clade</taxon>
        <taxon>Trifolieae</taxon>
        <taxon>Trifolium</taxon>
    </lineage>
</organism>